<dbReference type="EMBL" id="BJWL01000023">
    <property type="protein sequence ID" value="GFZ11992.1"/>
    <property type="molecule type" value="Genomic_DNA"/>
</dbReference>
<keyword evidence="3" id="KW-1185">Reference proteome</keyword>
<evidence type="ECO:0000256" key="1">
    <source>
        <dbReference type="SAM" id="MobiDB-lite"/>
    </source>
</evidence>
<organism evidence="2 3">
    <name type="scientific">Actinidia rufa</name>
    <dbReference type="NCBI Taxonomy" id="165716"/>
    <lineage>
        <taxon>Eukaryota</taxon>
        <taxon>Viridiplantae</taxon>
        <taxon>Streptophyta</taxon>
        <taxon>Embryophyta</taxon>
        <taxon>Tracheophyta</taxon>
        <taxon>Spermatophyta</taxon>
        <taxon>Magnoliopsida</taxon>
        <taxon>eudicotyledons</taxon>
        <taxon>Gunneridae</taxon>
        <taxon>Pentapetalae</taxon>
        <taxon>asterids</taxon>
        <taxon>Ericales</taxon>
        <taxon>Actinidiaceae</taxon>
        <taxon>Actinidia</taxon>
    </lineage>
</organism>
<comment type="caution">
    <text evidence="2">The sequence shown here is derived from an EMBL/GenBank/DDBJ whole genome shotgun (WGS) entry which is preliminary data.</text>
</comment>
<protein>
    <submittedName>
        <fullName evidence="2">Uncharacterized protein</fullName>
    </submittedName>
</protein>
<evidence type="ECO:0000313" key="3">
    <source>
        <dbReference type="Proteomes" id="UP000585474"/>
    </source>
</evidence>
<dbReference type="OrthoDB" id="1743137at2759"/>
<feature type="region of interest" description="Disordered" evidence="1">
    <location>
        <begin position="128"/>
        <end position="151"/>
    </location>
</feature>
<proteinExistence type="predicted"/>
<dbReference type="AlphaFoldDB" id="A0A7J0GMH5"/>
<dbReference type="Proteomes" id="UP000585474">
    <property type="component" value="Unassembled WGS sequence"/>
</dbReference>
<name>A0A7J0GMH5_9ERIC</name>
<reference evidence="2 3" key="1">
    <citation type="submission" date="2019-07" db="EMBL/GenBank/DDBJ databases">
        <title>De Novo Assembly of kiwifruit Actinidia rufa.</title>
        <authorList>
            <person name="Sugita-Konishi S."/>
            <person name="Sato K."/>
            <person name="Mori E."/>
            <person name="Abe Y."/>
            <person name="Kisaki G."/>
            <person name="Hamano K."/>
            <person name="Suezawa K."/>
            <person name="Otani M."/>
            <person name="Fukuda T."/>
            <person name="Manabe T."/>
            <person name="Gomi K."/>
            <person name="Tabuchi M."/>
            <person name="Akimitsu K."/>
            <person name="Kataoka I."/>
        </authorList>
    </citation>
    <scope>NUCLEOTIDE SEQUENCE [LARGE SCALE GENOMIC DNA]</scope>
    <source>
        <strain evidence="3">cv. Fuchu</strain>
    </source>
</reference>
<sequence>MYLPMSPNYIQNHLSCSQPTQISFSLSPRHGEEILHQKPLRGETKGPINLQKKLVESRLPARPEMDMTDFMNDMFFRAVKVEEEEYNLTGGFVDDFGDDSFDEIVRSHSGRLTQEWLEEAKRMVALSPSRGGAGESGCDLPTRLAGRQGSG</sequence>
<accession>A0A7J0GMH5</accession>
<evidence type="ECO:0000313" key="2">
    <source>
        <dbReference type="EMBL" id="GFZ11992.1"/>
    </source>
</evidence>
<gene>
    <name evidence="2" type="ORF">Acr_23g0003770</name>
</gene>